<feature type="transmembrane region" description="Helical" evidence="1">
    <location>
        <begin position="40"/>
        <end position="60"/>
    </location>
</feature>
<dbReference type="Pfam" id="PF16940">
    <property type="entry name" value="Tic110"/>
    <property type="match status" value="3"/>
</dbReference>
<evidence type="ECO:0000256" key="1">
    <source>
        <dbReference type="SAM" id="Phobius"/>
    </source>
</evidence>
<organism evidence="2">
    <name type="scientific">Chrysotila carterae</name>
    <name type="common">Marine alga</name>
    <name type="synonym">Syracosphaera carterae</name>
    <dbReference type="NCBI Taxonomy" id="13221"/>
    <lineage>
        <taxon>Eukaryota</taxon>
        <taxon>Haptista</taxon>
        <taxon>Haptophyta</taxon>
        <taxon>Prymnesiophyceae</taxon>
        <taxon>Isochrysidales</taxon>
        <taxon>Isochrysidaceae</taxon>
        <taxon>Chrysotila</taxon>
    </lineage>
</organism>
<keyword evidence="1" id="KW-1133">Transmembrane helix</keyword>
<keyword evidence="1" id="KW-0812">Transmembrane</keyword>
<gene>
    <name evidence="2" type="ORF">PCAR00345_LOCUS35531</name>
</gene>
<evidence type="ECO:0000313" key="2">
    <source>
        <dbReference type="EMBL" id="CAE0782828.1"/>
    </source>
</evidence>
<sequence>MQPARTHSSVVRMVAAKDVYKAYREQAKPLPRTLGSMEPIVAQGTMASVVAASAAAGFFLTPSRKLALNAVGGAITGGLGLVVRKKLSDQRRDSAAIGVANLLSKGLDAVTASELAAVAEHHGVDKQAFQKQLAELYFVFLSSCMESPRIETSELSELKKLIELLRLSHAQTGMQVYAAGRALYSRHRAYIEDEADSDSKRLLNKFIFIAERLLSLDESEEGYRYEATRLQKIFSLSASEWKTRAEDAATPFYEQTLDMIVQGKSVSAEQLSRVRASLGISDAKADTLHADVFKRYASKKLQPELGAEARLSETDESELRETASQLGLDTMSVDAVLLSMTSPLYMETVRATLKEMSAGQGALDDKEASVLTSKLVVRERDLAIAAAAARDLEKRVLRDEAKVMLDEAAKLLRAQNVGKATEAVKSFLGYCERLESFVTAAAKARSDSMEQSESFFASLASESMKQSEVLSMYRILLLSCLDDLKIDEAEEALLARLRTVLALSDEACTKVYEAAAGPLFRKLVEQAVAADMDAEKKSEIQKSISELALPPAVITAISVDVYGGKLKETAGNNKIINEEQSKNLAELRDFLGLDMEQVSDVHAEVCGPAYRNSVREVMGTTGRIPDEYWDGLAKLQERLGLTEQNARALFADIGREKMKAFGTRAMEQLEEKLSGGSSRDTGDDPLINKGGSMAGLGIEAGGGSLSTEVLNLVDFAINARILMPTKIQEDVNGTMVEKDVEVIGTSLRGEFNVKALKELYRQYLIEAFSGQNSAQNARLFNNLNRLALVLGLEEEEVAAIHNELGSMIYRRYLSRALQTGLIGDRERSFLDSIRQALDMEQDKCDKLVREAEVNKVSDMVSNMFDRSQVNAETVREVRDTADTLEVDLLTDVVVTKSRLEKMFEVELEDLVESGELTLGDMGALEEICEALHVSEERAEEMLQEAVTRRCNTGALQAVALLRQGAEAAMMDELKKVLKFAAIAPYTVEMPAVSMEEKQEVYMLFQANALTGGAPDEETKAQLELLKTMVGIAEESSEKTAA</sequence>
<accession>A0A7S4C080</accession>
<dbReference type="PANTHER" id="PTHR34935:SF3">
    <property type="entry name" value="PROTEIN TIC110, CHLOROPLASTIC"/>
    <property type="match status" value="1"/>
</dbReference>
<dbReference type="AlphaFoldDB" id="A0A7S4C080"/>
<dbReference type="EMBL" id="HBIZ01055749">
    <property type="protein sequence ID" value="CAE0782828.1"/>
    <property type="molecule type" value="Transcribed_RNA"/>
</dbReference>
<dbReference type="InterPro" id="IPR031610">
    <property type="entry name" value="TIC110"/>
</dbReference>
<feature type="transmembrane region" description="Helical" evidence="1">
    <location>
        <begin position="66"/>
        <end position="83"/>
    </location>
</feature>
<name>A0A7S4C080_CHRCT</name>
<proteinExistence type="predicted"/>
<dbReference type="PANTHER" id="PTHR34935">
    <property type="entry name" value="PROTEIN TIC110, CHLOROPLASTIC"/>
    <property type="match status" value="1"/>
</dbReference>
<reference evidence="2" key="1">
    <citation type="submission" date="2021-01" db="EMBL/GenBank/DDBJ databases">
        <authorList>
            <person name="Corre E."/>
            <person name="Pelletier E."/>
            <person name="Niang G."/>
            <person name="Scheremetjew M."/>
            <person name="Finn R."/>
            <person name="Kale V."/>
            <person name="Holt S."/>
            <person name="Cochrane G."/>
            <person name="Meng A."/>
            <person name="Brown T."/>
            <person name="Cohen L."/>
        </authorList>
    </citation>
    <scope>NUCLEOTIDE SEQUENCE</scope>
    <source>
        <strain evidence="2">CCMP645</strain>
    </source>
</reference>
<protein>
    <submittedName>
        <fullName evidence="2">Uncharacterized protein</fullName>
    </submittedName>
</protein>
<keyword evidence="1" id="KW-0472">Membrane</keyword>